<name>A0AAE1SL63_9SOLA</name>
<evidence type="ECO:0000256" key="6">
    <source>
        <dbReference type="PIRSR" id="PIRSR602401-1"/>
    </source>
</evidence>
<dbReference type="GO" id="GO:0005506">
    <property type="term" value="F:iron ion binding"/>
    <property type="evidence" value="ECO:0007669"/>
    <property type="project" value="InterPro"/>
</dbReference>
<dbReference type="Proteomes" id="UP001291623">
    <property type="component" value="Unassembled WGS sequence"/>
</dbReference>
<keyword evidence="5 6" id="KW-0408">Iron</keyword>
<reference evidence="7" key="1">
    <citation type="submission" date="2023-12" db="EMBL/GenBank/DDBJ databases">
        <title>Genome assembly of Anisodus tanguticus.</title>
        <authorList>
            <person name="Wang Y.-J."/>
        </authorList>
    </citation>
    <scope>NUCLEOTIDE SEQUENCE</scope>
    <source>
        <strain evidence="7">KB-2021</strain>
        <tissue evidence="7">Leaf</tissue>
    </source>
</reference>
<keyword evidence="8" id="KW-1185">Reference proteome</keyword>
<keyword evidence="3 6" id="KW-0479">Metal-binding</keyword>
<dbReference type="InterPro" id="IPR036396">
    <property type="entry name" value="Cyt_P450_sf"/>
</dbReference>
<dbReference type="AlphaFoldDB" id="A0AAE1SL63"/>
<evidence type="ECO:0000256" key="3">
    <source>
        <dbReference type="ARBA" id="ARBA00022723"/>
    </source>
</evidence>
<evidence type="ECO:0000256" key="4">
    <source>
        <dbReference type="ARBA" id="ARBA00023002"/>
    </source>
</evidence>
<evidence type="ECO:0000256" key="2">
    <source>
        <dbReference type="ARBA" id="ARBA00010617"/>
    </source>
</evidence>
<evidence type="ECO:0000256" key="5">
    <source>
        <dbReference type="ARBA" id="ARBA00023004"/>
    </source>
</evidence>
<comment type="cofactor">
    <cofactor evidence="1 6">
        <name>heme</name>
        <dbReference type="ChEBI" id="CHEBI:30413"/>
    </cofactor>
</comment>
<evidence type="ECO:0008006" key="9">
    <source>
        <dbReference type="Google" id="ProtNLM"/>
    </source>
</evidence>
<comment type="caution">
    <text evidence="7">The sequence shown here is derived from an EMBL/GenBank/DDBJ whole genome shotgun (WGS) entry which is preliminary data.</text>
</comment>
<feature type="binding site" description="axial binding residue" evidence="6">
    <location>
        <position position="152"/>
    </location>
    <ligand>
        <name>heme</name>
        <dbReference type="ChEBI" id="CHEBI:30413"/>
    </ligand>
    <ligandPart>
        <name>Fe</name>
        <dbReference type="ChEBI" id="CHEBI:18248"/>
    </ligandPart>
</feature>
<dbReference type="PRINTS" id="PR00463">
    <property type="entry name" value="EP450I"/>
</dbReference>
<dbReference type="GO" id="GO:0004497">
    <property type="term" value="F:monooxygenase activity"/>
    <property type="evidence" value="ECO:0007669"/>
    <property type="project" value="InterPro"/>
</dbReference>
<dbReference type="Gene3D" id="1.10.630.10">
    <property type="entry name" value="Cytochrome P450"/>
    <property type="match status" value="2"/>
</dbReference>
<proteinExistence type="inferred from homology"/>
<dbReference type="EMBL" id="JAVYJV010000005">
    <property type="protein sequence ID" value="KAK4371402.1"/>
    <property type="molecule type" value="Genomic_DNA"/>
</dbReference>
<dbReference type="Pfam" id="PF00067">
    <property type="entry name" value="p450"/>
    <property type="match status" value="2"/>
</dbReference>
<dbReference type="PROSITE" id="PS51257">
    <property type="entry name" value="PROKAR_LIPOPROTEIN"/>
    <property type="match status" value="1"/>
</dbReference>
<keyword evidence="4" id="KW-0560">Oxidoreductase</keyword>
<dbReference type="InterPro" id="IPR002401">
    <property type="entry name" value="Cyt_P450_E_grp-I"/>
</dbReference>
<dbReference type="GO" id="GO:0016705">
    <property type="term" value="F:oxidoreductase activity, acting on paired donors, with incorporation or reduction of molecular oxygen"/>
    <property type="evidence" value="ECO:0007669"/>
    <property type="project" value="InterPro"/>
</dbReference>
<dbReference type="PANTHER" id="PTHR24296">
    <property type="entry name" value="CYTOCHROME P450"/>
    <property type="match status" value="1"/>
</dbReference>
<keyword evidence="6" id="KW-0349">Heme</keyword>
<comment type="similarity">
    <text evidence="2">Belongs to the cytochrome P450 family.</text>
</comment>
<gene>
    <name evidence="7" type="ORF">RND71_010877</name>
</gene>
<evidence type="ECO:0000256" key="1">
    <source>
        <dbReference type="ARBA" id="ARBA00001971"/>
    </source>
</evidence>
<dbReference type="GO" id="GO:0020037">
    <property type="term" value="F:heme binding"/>
    <property type="evidence" value="ECO:0007669"/>
    <property type="project" value="InterPro"/>
</dbReference>
<sequence>MTPGRSCSYAICCHNVFGSCNNGLELGPKKKLREAREVIDQVIGKYISVKREELRARGENLKEEEEQEGVDLLTSYIDNDDGETKTGLKFDDKFLRDTILNFMIVGRDRTSSGLTWFIWLVVTHPEIEKKIREELKVIIPVGEGENGGPRICLGKEVAFTQMKAVAATIIHNYHVEMVKGHEVYPNVSVILYMKHGFKVRIKRRWEN</sequence>
<dbReference type="SUPFAM" id="SSF48264">
    <property type="entry name" value="Cytochrome P450"/>
    <property type="match status" value="1"/>
</dbReference>
<accession>A0AAE1SL63</accession>
<evidence type="ECO:0000313" key="8">
    <source>
        <dbReference type="Proteomes" id="UP001291623"/>
    </source>
</evidence>
<evidence type="ECO:0000313" key="7">
    <source>
        <dbReference type="EMBL" id="KAK4371402.1"/>
    </source>
</evidence>
<protein>
    <recommendedName>
        <fullName evidence="9">Cytochrome P450</fullName>
    </recommendedName>
</protein>
<dbReference type="InterPro" id="IPR001128">
    <property type="entry name" value="Cyt_P450"/>
</dbReference>
<organism evidence="7 8">
    <name type="scientific">Anisodus tanguticus</name>
    <dbReference type="NCBI Taxonomy" id="243964"/>
    <lineage>
        <taxon>Eukaryota</taxon>
        <taxon>Viridiplantae</taxon>
        <taxon>Streptophyta</taxon>
        <taxon>Embryophyta</taxon>
        <taxon>Tracheophyta</taxon>
        <taxon>Spermatophyta</taxon>
        <taxon>Magnoliopsida</taxon>
        <taxon>eudicotyledons</taxon>
        <taxon>Gunneridae</taxon>
        <taxon>Pentapetalae</taxon>
        <taxon>asterids</taxon>
        <taxon>lamiids</taxon>
        <taxon>Solanales</taxon>
        <taxon>Solanaceae</taxon>
        <taxon>Solanoideae</taxon>
        <taxon>Hyoscyameae</taxon>
        <taxon>Anisodus</taxon>
    </lineage>
</organism>